<evidence type="ECO:0000259" key="6">
    <source>
        <dbReference type="PROSITE" id="PS51898"/>
    </source>
</evidence>
<dbReference type="GO" id="GO:0003677">
    <property type="term" value="F:DNA binding"/>
    <property type="evidence" value="ECO:0007669"/>
    <property type="project" value="UniProtKB-UniRule"/>
</dbReference>
<accession>A0A1I0JJI4</accession>
<organism evidence="8 9">
    <name type="scientific">Pseudomonas graminis</name>
    <dbReference type="NCBI Taxonomy" id="158627"/>
    <lineage>
        <taxon>Bacteria</taxon>
        <taxon>Pseudomonadati</taxon>
        <taxon>Pseudomonadota</taxon>
        <taxon>Gammaproteobacteria</taxon>
        <taxon>Pseudomonadales</taxon>
        <taxon>Pseudomonadaceae</taxon>
        <taxon>Pseudomonas</taxon>
    </lineage>
</organism>
<dbReference type="Pfam" id="PF22022">
    <property type="entry name" value="Phage_int_M"/>
    <property type="match status" value="1"/>
</dbReference>
<name>A0A1I0JJI4_9PSED</name>
<dbReference type="SUPFAM" id="SSF54171">
    <property type="entry name" value="DNA-binding domain"/>
    <property type="match status" value="1"/>
</dbReference>
<dbReference type="Pfam" id="PF09003">
    <property type="entry name" value="Arm-DNA-bind_1"/>
    <property type="match status" value="1"/>
</dbReference>
<dbReference type="Gene3D" id="3.30.160.60">
    <property type="entry name" value="Classic Zinc Finger"/>
    <property type="match status" value="1"/>
</dbReference>
<dbReference type="InterPro" id="IPR053876">
    <property type="entry name" value="Phage_int_M"/>
</dbReference>
<dbReference type="InterPro" id="IPR002104">
    <property type="entry name" value="Integrase_catalytic"/>
</dbReference>
<dbReference type="AlphaFoldDB" id="A0A1I0JJI4"/>
<evidence type="ECO:0000259" key="7">
    <source>
        <dbReference type="PROSITE" id="PS51900"/>
    </source>
</evidence>
<evidence type="ECO:0000313" key="8">
    <source>
        <dbReference type="EMBL" id="SEU10334.1"/>
    </source>
</evidence>
<comment type="similarity">
    <text evidence="1">Belongs to the 'phage' integrase family.</text>
</comment>
<dbReference type="Gene3D" id="1.10.443.10">
    <property type="entry name" value="Intergrase catalytic core"/>
    <property type="match status" value="1"/>
</dbReference>
<dbReference type="InterPro" id="IPR013762">
    <property type="entry name" value="Integrase-like_cat_sf"/>
</dbReference>
<protein>
    <submittedName>
        <fullName evidence="8">Site-specific recombinase XerD</fullName>
    </submittedName>
</protein>
<sequence length="367" mass="41588">MAPRPRNPGSRDLPANLYKKKDSRSGITYFTYRDPVSGRCFGLGKDKEQAIREAMAANFADAARPTLTERLVETKRPATRLFSAWIEEYRGIYLERGLAANSVRTALMRLKRLDAEFGANDIRDISTMMIANYLGAMAKEGKAQMARAMRSLMRDVFMEAMAAGWTNANPVDVTRAARVVIKRERMTLDLWKEIYAEAKQPWLRRAMELAVLTGQRREDIANMVFKDEHDGYLHVVQSKTKTRLRISTGIRLECLDLELGAVIKQCRDRVVSQHLIHHARTISLAKAGSQVWLDTISKEFSSARKRAAARLGLDLGKTPPTFHEMRSLAARLHAAEGRDPQQLLGHRSAKMTDMYRDIRGAEWIDVA</sequence>
<dbReference type="GO" id="GO:0006310">
    <property type="term" value="P:DNA recombination"/>
    <property type="evidence" value="ECO:0007669"/>
    <property type="project" value="UniProtKB-KW"/>
</dbReference>
<evidence type="ECO:0000256" key="4">
    <source>
        <dbReference type="ARBA" id="ARBA00023172"/>
    </source>
</evidence>
<dbReference type="Proteomes" id="UP000182332">
    <property type="component" value="Unassembled WGS sequence"/>
</dbReference>
<dbReference type="InterPro" id="IPR011010">
    <property type="entry name" value="DNA_brk_join_enz"/>
</dbReference>
<dbReference type="InterPro" id="IPR015094">
    <property type="entry name" value="Integrase_lambda-typ_DNA-bd_N"/>
</dbReference>
<dbReference type="InterPro" id="IPR016177">
    <property type="entry name" value="DNA-bd_dom_sf"/>
</dbReference>
<dbReference type="PROSITE" id="PS51898">
    <property type="entry name" value="TYR_RECOMBINASE"/>
    <property type="match status" value="1"/>
</dbReference>
<keyword evidence="2" id="KW-0229">DNA integration</keyword>
<feature type="domain" description="Tyr recombinase" evidence="6">
    <location>
        <begin position="181"/>
        <end position="367"/>
    </location>
</feature>
<dbReference type="InterPro" id="IPR044068">
    <property type="entry name" value="CB"/>
</dbReference>
<proteinExistence type="inferred from homology"/>
<dbReference type="PROSITE" id="PS51900">
    <property type="entry name" value="CB"/>
    <property type="match status" value="1"/>
</dbReference>
<evidence type="ECO:0000313" key="9">
    <source>
        <dbReference type="Proteomes" id="UP000182332"/>
    </source>
</evidence>
<dbReference type="GO" id="GO:0008907">
    <property type="term" value="F:integrase activity"/>
    <property type="evidence" value="ECO:0007669"/>
    <property type="project" value="InterPro"/>
</dbReference>
<keyword evidence="3 5" id="KW-0238">DNA-binding</keyword>
<evidence type="ECO:0000256" key="1">
    <source>
        <dbReference type="ARBA" id="ARBA00008857"/>
    </source>
</evidence>
<dbReference type="SUPFAM" id="SSF56349">
    <property type="entry name" value="DNA breaking-rejoining enzymes"/>
    <property type="match status" value="1"/>
</dbReference>
<reference evidence="8 9" key="1">
    <citation type="submission" date="2016-10" db="EMBL/GenBank/DDBJ databases">
        <authorList>
            <person name="de Groot N.N."/>
        </authorList>
    </citation>
    <scope>NUCLEOTIDE SEQUENCE [LARGE SCALE GENOMIC DNA]</scope>
    <source>
        <strain evidence="8 9">DSM 11363</strain>
    </source>
</reference>
<evidence type="ECO:0000256" key="3">
    <source>
        <dbReference type="ARBA" id="ARBA00023125"/>
    </source>
</evidence>
<gene>
    <name evidence="8" type="ORF">SAMN05216197_16028</name>
</gene>
<evidence type="ECO:0000256" key="2">
    <source>
        <dbReference type="ARBA" id="ARBA00022908"/>
    </source>
</evidence>
<dbReference type="OrthoDB" id="8781634at2"/>
<dbReference type="Pfam" id="PF00589">
    <property type="entry name" value="Phage_integrase"/>
    <property type="match status" value="1"/>
</dbReference>
<dbReference type="InterPro" id="IPR010998">
    <property type="entry name" value="Integrase_recombinase_N"/>
</dbReference>
<feature type="domain" description="Core-binding (CB)" evidence="7">
    <location>
        <begin position="76"/>
        <end position="161"/>
    </location>
</feature>
<dbReference type="Gene3D" id="1.10.150.130">
    <property type="match status" value="1"/>
</dbReference>
<dbReference type="RefSeq" id="WP_074893421.1">
    <property type="nucleotide sequence ID" value="NZ_FOHW01000060.1"/>
</dbReference>
<keyword evidence="4" id="KW-0233">DNA recombination</keyword>
<evidence type="ECO:0000256" key="5">
    <source>
        <dbReference type="PROSITE-ProRule" id="PRU01248"/>
    </source>
</evidence>
<dbReference type="EMBL" id="FOHW01000060">
    <property type="protein sequence ID" value="SEU10334.1"/>
    <property type="molecule type" value="Genomic_DNA"/>
</dbReference>